<keyword evidence="1" id="KW-0862">Zinc</keyword>
<dbReference type="PROSITE" id="PS50158">
    <property type="entry name" value="ZF_CCHC"/>
    <property type="match status" value="1"/>
</dbReference>
<comment type="caution">
    <text evidence="3">The sequence shown here is derived from an EMBL/GenBank/DDBJ whole genome shotgun (WGS) entry which is preliminary data.</text>
</comment>
<sequence length="144" mass="16020">MLMVGPTLPLNSASFLGCEYEKLQGLCFQCGVIGHEFKNCKSSKEKSVFEEGKFKYGPHLSTTPTKSLSSIASHSWRVAGTKQGTRSGIQKEHKVSSLDVQDLHQEGETQCLEPIILQEETEVVESMSTKKKNLSHIKLQPVKR</sequence>
<keyword evidence="4" id="KW-1185">Reference proteome</keyword>
<feature type="domain" description="CCHC-type" evidence="2">
    <location>
        <begin position="27"/>
        <end position="42"/>
    </location>
</feature>
<keyword evidence="1" id="KW-0863">Zinc-finger</keyword>
<protein>
    <recommendedName>
        <fullName evidence="2">CCHC-type domain-containing protein</fullName>
    </recommendedName>
</protein>
<proteinExistence type="predicted"/>
<dbReference type="GO" id="GO:0003676">
    <property type="term" value="F:nucleic acid binding"/>
    <property type="evidence" value="ECO:0007669"/>
    <property type="project" value="InterPro"/>
</dbReference>
<dbReference type="EMBL" id="JAYKXN010000001">
    <property type="protein sequence ID" value="KAK7319942.1"/>
    <property type="molecule type" value="Genomic_DNA"/>
</dbReference>
<evidence type="ECO:0000313" key="4">
    <source>
        <dbReference type="Proteomes" id="UP001359559"/>
    </source>
</evidence>
<evidence type="ECO:0000313" key="3">
    <source>
        <dbReference type="EMBL" id="KAK7319942.1"/>
    </source>
</evidence>
<reference evidence="3 4" key="1">
    <citation type="submission" date="2024-01" db="EMBL/GenBank/DDBJ databases">
        <title>The genomes of 5 underutilized Papilionoideae crops provide insights into root nodulation and disease resistance.</title>
        <authorList>
            <person name="Yuan L."/>
        </authorList>
    </citation>
    <scope>NUCLEOTIDE SEQUENCE [LARGE SCALE GENOMIC DNA]</scope>
    <source>
        <strain evidence="3">LY-2023</strain>
        <tissue evidence="3">Leaf</tissue>
    </source>
</reference>
<dbReference type="InterPro" id="IPR025836">
    <property type="entry name" value="Zn_knuckle_CX2CX4HX4C"/>
</dbReference>
<evidence type="ECO:0000256" key="1">
    <source>
        <dbReference type="PROSITE-ProRule" id="PRU00047"/>
    </source>
</evidence>
<dbReference type="Proteomes" id="UP001359559">
    <property type="component" value="Unassembled WGS sequence"/>
</dbReference>
<name>A0AAN9KPH9_CLITE</name>
<accession>A0AAN9KPH9</accession>
<keyword evidence="1" id="KW-0479">Metal-binding</keyword>
<dbReference type="Pfam" id="PF14392">
    <property type="entry name" value="zf-CCHC_4"/>
    <property type="match status" value="1"/>
</dbReference>
<dbReference type="AlphaFoldDB" id="A0AAN9KPH9"/>
<gene>
    <name evidence="3" type="ORF">RJT34_04671</name>
</gene>
<organism evidence="3 4">
    <name type="scientific">Clitoria ternatea</name>
    <name type="common">Butterfly pea</name>
    <dbReference type="NCBI Taxonomy" id="43366"/>
    <lineage>
        <taxon>Eukaryota</taxon>
        <taxon>Viridiplantae</taxon>
        <taxon>Streptophyta</taxon>
        <taxon>Embryophyta</taxon>
        <taxon>Tracheophyta</taxon>
        <taxon>Spermatophyta</taxon>
        <taxon>Magnoliopsida</taxon>
        <taxon>eudicotyledons</taxon>
        <taxon>Gunneridae</taxon>
        <taxon>Pentapetalae</taxon>
        <taxon>rosids</taxon>
        <taxon>fabids</taxon>
        <taxon>Fabales</taxon>
        <taxon>Fabaceae</taxon>
        <taxon>Papilionoideae</taxon>
        <taxon>50 kb inversion clade</taxon>
        <taxon>NPAAA clade</taxon>
        <taxon>indigoferoid/millettioid clade</taxon>
        <taxon>Phaseoleae</taxon>
        <taxon>Clitoria</taxon>
    </lineage>
</organism>
<evidence type="ECO:0000259" key="2">
    <source>
        <dbReference type="PROSITE" id="PS50158"/>
    </source>
</evidence>
<dbReference type="GO" id="GO:0008270">
    <property type="term" value="F:zinc ion binding"/>
    <property type="evidence" value="ECO:0007669"/>
    <property type="project" value="UniProtKB-KW"/>
</dbReference>
<dbReference type="InterPro" id="IPR001878">
    <property type="entry name" value="Znf_CCHC"/>
</dbReference>